<reference evidence="2" key="2">
    <citation type="submission" date="2021-10" db="EMBL/GenBank/DDBJ databases">
        <title>Collection of gut derived symbiotic bacterial strains cultured from healthy donors.</title>
        <authorList>
            <person name="Lin H."/>
            <person name="Littmann E."/>
            <person name="Kohout C."/>
            <person name="Pamer E.G."/>
        </authorList>
    </citation>
    <scope>NUCLEOTIDE SEQUENCE</scope>
    <source>
        <strain evidence="2">DFI.9.42</strain>
    </source>
</reference>
<protein>
    <submittedName>
        <fullName evidence="2">Cyclic lactone autoinducer peptide</fullName>
    </submittedName>
</protein>
<dbReference type="RefSeq" id="WP_055238571.1">
    <property type="nucleotide sequence ID" value="NZ_CYXM01000016.1"/>
</dbReference>
<dbReference type="AlphaFoldDB" id="A0A173VBV1"/>
<evidence type="ECO:0000313" key="2">
    <source>
        <dbReference type="EMBL" id="MCB6937883.1"/>
    </source>
</evidence>
<dbReference type="EMBL" id="CYXM01000016">
    <property type="protein sequence ID" value="CUN24166.1"/>
    <property type="molecule type" value="Genomic_DNA"/>
</dbReference>
<name>A0A173VBV1_9FIRM</name>
<dbReference type="InterPro" id="IPR009229">
    <property type="entry name" value="AgrD"/>
</dbReference>
<dbReference type="Proteomes" id="UP000095673">
    <property type="component" value="Unassembled WGS sequence"/>
</dbReference>
<proteinExistence type="predicted"/>
<dbReference type="EMBL" id="JAJCJK010000006">
    <property type="protein sequence ID" value="MCB6937883.1"/>
    <property type="molecule type" value="Genomic_DNA"/>
</dbReference>
<evidence type="ECO:0000313" key="1">
    <source>
        <dbReference type="EMBL" id="CUN24166.1"/>
    </source>
</evidence>
<gene>
    <name evidence="1" type="ORF">ERS852580_02819</name>
    <name evidence="2" type="ORF">LIZ56_05575</name>
</gene>
<organism evidence="1 3">
    <name type="scientific">Agathobacter rectalis</name>
    <dbReference type="NCBI Taxonomy" id="39491"/>
    <lineage>
        <taxon>Bacteria</taxon>
        <taxon>Bacillati</taxon>
        <taxon>Bacillota</taxon>
        <taxon>Clostridia</taxon>
        <taxon>Lachnospirales</taxon>
        <taxon>Lachnospiraceae</taxon>
        <taxon>Agathobacter</taxon>
    </lineage>
</organism>
<accession>A0A173VBV1</accession>
<dbReference type="Proteomes" id="UP001197684">
    <property type="component" value="Unassembled WGS sequence"/>
</dbReference>
<dbReference type="OrthoDB" id="2063402at2"/>
<sequence>MKKINKKVLKVVERVTRNEIKRASGDPPFCLGIFHQPKRPVEHKCNRENK</sequence>
<reference evidence="1 3" key="1">
    <citation type="submission" date="2015-09" db="EMBL/GenBank/DDBJ databases">
        <authorList>
            <consortium name="Pathogen Informatics"/>
        </authorList>
    </citation>
    <scope>NUCLEOTIDE SEQUENCE [LARGE SCALE GENOMIC DNA]</scope>
    <source>
        <strain evidence="1 3">2789STDY5834968</strain>
    </source>
</reference>
<dbReference type="NCBIfam" id="TIGR04223">
    <property type="entry name" value="quorum_AgrD"/>
    <property type="match status" value="1"/>
</dbReference>
<evidence type="ECO:0000313" key="3">
    <source>
        <dbReference type="Proteomes" id="UP000095673"/>
    </source>
</evidence>